<proteinExistence type="predicted"/>
<feature type="non-terminal residue" evidence="1">
    <location>
        <position position="323"/>
    </location>
</feature>
<dbReference type="GO" id="GO:0046872">
    <property type="term" value="F:metal ion binding"/>
    <property type="evidence" value="ECO:0007669"/>
    <property type="project" value="UniProtKB-ARBA"/>
</dbReference>
<dbReference type="Pfam" id="PF05721">
    <property type="entry name" value="PhyH"/>
    <property type="match status" value="1"/>
</dbReference>
<dbReference type="AlphaFoldDB" id="A0A381UEV6"/>
<protein>
    <recommendedName>
        <fullName evidence="2">Phytanoyl-CoA dioxygenase</fullName>
    </recommendedName>
</protein>
<dbReference type="Gene3D" id="2.60.120.620">
    <property type="entry name" value="q2cbj1_9rhob like domain"/>
    <property type="match status" value="1"/>
</dbReference>
<dbReference type="InterPro" id="IPR008775">
    <property type="entry name" value="Phytyl_CoA_dOase-like"/>
</dbReference>
<dbReference type="PANTHER" id="PTHR20883:SF48">
    <property type="entry name" value="ECTOINE DIOXYGENASE"/>
    <property type="match status" value="1"/>
</dbReference>
<accession>A0A381UEV6</accession>
<sequence length="323" mass="35839">LINGSPEATKDLNQAKRDLDKFGFCLIPDVLTGLDLQEAKQRLTNQAEAEEEQGLSFRDGGHNQNVYLSGNKVNKDAFTVENGGINQRLWMLANKGQCFRDMVVHPYVDELVGHILGKDFILSTHSANIAKPGGIRMGLHTDQWWMPQPIKPGEDFIRASEISRKASTSFLEPSTELGISPPVVANCMWMLSDFTEKNGATEVVPGSHLTGAHPNQEDQSSYPIRQAVAKEGTLMVFEGRLWHGTGANTGNSDRLGVLTTFCAPQFRQQENQTIGLDRDLWDSCSEKLKARLGFKVWNAYGRIESSVEDMIEPEPVRIGELTP</sequence>
<dbReference type="EMBL" id="UINC01006267">
    <property type="protein sequence ID" value="SVA26504.1"/>
    <property type="molecule type" value="Genomic_DNA"/>
</dbReference>
<organism evidence="1">
    <name type="scientific">marine metagenome</name>
    <dbReference type="NCBI Taxonomy" id="408172"/>
    <lineage>
        <taxon>unclassified sequences</taxon>
        <taxon>metagenomes</taxon>
        <taxon>ecological metagenomes</taxon>
    </lineage>
</organism>
<reference evidence="1" key="1">
    <citation type="submission" date="2018-05" db="EMBL/GenBank/DDBJ databases">
        <authorList>
            <person name="Lanie J.A."/>
            <person name="Ng W.-L."/>
            <person name="Kazmierczak K.M."/>
            <person name="Andrzejewski T.M."/>
            <person name="Davidsen T.M."/>
            <person name="Wayne K.J."/>
            <person name="Tettelin H."/>
            <person name="Glass J.I."/>
            <person name="Rusch D."/>
            <person name="Podicherti R."/>
            <person name="Tsui H.-C.T."/>
            <person name="Winkler M.E."/>
        </authorList>
    </citation>
    <scope>NUCLEOTIDE SEQUENCE</scope>
</reference>
<dbReference type="GO" id="GO:0016491">
    <property type="term" value="F:oxidoreductase activity"/>
    <property type="evidence" value="ECO:0007669"/>
    <property type="project" value="UniProtKB-ARBA"/>
</dbReference>
<dbReference type="SUPFAM" id="SSF51197">
    <property type="entry name" value="Clavaminate synthase-like"/>
    <property type="match status" value="1"/>
</dbReference>
<feature type="non-terminal residue" evidence="1">
    <location>
        <position position="1"/>
    </location>
</feature>
<name>A0A381UEV6_9ZZZZ</name>
<dbReference type="PANTHER" id="PTHR20883">
    <property type="entry name" value="PHYTANOYL-COA DIOXYGENASE DOMAIN CONTAINING 1"/>
    <property type="match status" value="1"/>
</dbReference>
<gene>
    <name evidence="1" type="ORF">METZ01_LOCUS79358</name>
</gene>
<evidence type="ECO:0008006" key="2">
    <source>
        <dbReference type="Google" id="ProtNLM"/>
    </source>
</evidence>
<evidence type="ECO:0000313" key="1">
    <source>
        <dbReference type="EMBL" id="SVA26504.1"/>
    </source>
</evidence>